<feature type="domain" description="Sulfatase N-terminal" evidence="2">
    <location>
        <begin position="33"/>
        <end position="133"/>
    </location>
</feature>
<dbReference type="EMBL" id="UINC01023461">
    <property type="protein sequence ID" value="SVA95174.1"/>
    <property type="molecule type" value="Genomic_DNA"/>
</dbReference>
<evidence type="ECO:0000256" key="1">
    <source>
        <dbReference type="ARBA" id="ARBA00008779"/>
    </source>
</evidence>
<name>A0A382A1F2_9ZZZZ</name>
<dbReference type="InterPro" id="IPR050738">
    <property type="entry name" value="Sulfatase"/>
</dbReference>
<reference evidence="3" key="1">
    <citation type="submission" date="2018-05" db="EMBL/GenBank/DDBJ databases">
        <authorList>
            <person name="Lanie J.A."/>
            <person name="Ng W.-L."/>
            <person name="Kazmierczak K.M."/>
            <person name="Andrzejewski T.M."/>
            <person name="Davidsen T.M."/>
            <person name="Wayne K.J."/>
            <person name="Tettelin H."/>
            <person name="Glass J.I."/>
            <person name="Rusch D."/>
            <person name="Podicherti R."/>
            <person name="Tsui H.-C.T."/>
            <person name="Winkler M.E."/>
        </authorList>
    </citation>
    <scope>NUCLEOTIDE SEQUENCE</scope>
</reference>
<dbReference type="GO" id="GO:0004065">
    <property type="term" value="F:arylsulfatase activity"/>
    <property type="evidence" value="ECO:0007669"/>
    <property type="project" value="TreeGrafter"/>
</dbReference>
<proteinExistence type="inferred from homology"/>
<evidence type="ECO:0000313" key="3">
    <source>
        <dbReference type="EMBL" id="SVA95174.1"/>
    </source>
</evidence>
<dbReference type="SUPFAM" id="SSF53649">
    <property type="entry name" value="Alkaline phosphatase-like"/>
    <property type="match status" value="1"/>
</dbReference>
<comment type="similarity">
    <text evidence="1">Belongs to the sulfatase family.</text>
</comment>
<evidence type="ECO:0000259" key="2">
    <source>
        <dbReference type="Pfam" id="PF00884"/>
    </source>
</evidence>
<gene>
    <name evidence="3" type="ORF">METZ01_LOCUS148028</name>
</gene>
<accession>A0A382A1F2</accession>
<dbReference type="AlphaFoldDB" id="A0A382A1F2"/>
<dbReference type="PANTHER" id="PTHR42693:SF33">
    <property type="entry name" value="ARYLSULFATASE"/>
    <property type="match status" value="1"/>
</dbReference>
<protein>
    <recommendedName>
        <fullName evidence="2">Sulfatase N-terminal domain-containing protein</fullName>
    </recommendedName>
</protein>
<dbReference type="InterPro" id="IPR000917">
    <property type="entry name" value="Sulfatase_N"/>
</dbReference>
<dbReference type="InterPro" id="IPR017850">
    <property type="entry name" value="Alkaline_phosphatase_core_sf"/>
</dbReference>
<dbReference type="Pfam" id="PF00884">
    <property type="entry name" value="Sulfatase"/>
    <property type="match status" value="1"/>
</dbReference>
<dbReference type="PROSITE" id="PS51257">
    <property type="entry name" value="PROKAR_LIPOPROTEIN"/>
    <property type="match status" value="1"/>
</dbReference>
<dbReference type="PANTHER" id="PTHR42693">
    <property type="entry name" value="ARYLSULFATASE FAMILY MEMBER"/>
    <property type="match status" value="1"/>
</dbReference>
<sequence>MRRDALLVLALLLVSCDAQQPPVGQKRQVVQRPNLLFITTDDQRFDMLGILHPFLETPNIDRLASEGVRFENAFVTTPICAASRASLLTGLVERTHQSTFGTPPLAVRFTDGSYPVLLREAGYRTGFVGKFGVDTEPGAVDKMFDTYVPF</sequence>
<feature type="non-terminal residue" evidence="3">
    <location>
        <position position="150"/>
    </location>
</feature>
<organism evidence="3">
    <name type="scientific">marine metagenome</name>
    <dbReference type="NCBI Taxonomy" id="408172"/>
    <lineage>
        <taxon>unclassified sequences</taxon>
        <taxon>metagenomes</taxon>
        <taxon>ecological metagenomes</taxon>
    </lineage>
</organism>
<dbReference type="Gene3D" id="3.40.720.10">
    <property type="entry name" value="Alkaline Phosphatase, subunit A"/>
    <property type="match status" value="1"/>
</dbReference>